<keyword evidence="2" id="KW-1185">Reference proteome</keyword>
<dbReference type="EMBL" id="JAWZSR010000001">
    <property type="protein sequence ID" value="MDX8044779.1"/>
    <property type="molecule type" value="Genomic_DNA"/>
</dbReference>
<protein>
    <submittedName>
        <fullName evidence="1">MalY/PatB family protein</fullName>
        <ecNumber evidence="1">4.4.1.13</ecNumber>
    </submittedName>
</protein>
<proteinExistence type="predicted"/>
<keyword evidence="1" id="KW-0456">Lyase</keyword>
<sequence>MTFSFDKQIERRNTRAVKWDLVQSLYGSKDVLPMWVADMDFEVPPAVKDALVERVQHGVFGYTFADPALQNAITGWLDYKHDWQVKSASILYSPGVITTLYMAIQTFTHQGDKVLIQTPVYPPFYDIVKRHDRQLVTSQLKVHEGKYEMDFDDFEAKLQQGVKAFILCNPHNPVGRVWKQEELEQIVALCKKYNVLILADEIHADLVYKPNKHIPIAKIDEEMTDQIITCMSPTKTFNLAGLQASYVIVTDKEKREALEQSFNKQGVHMLNTMGITAIEAAYNNGREWLDGLLAQLEENIDYVVHAFQDNDKVEITRPEGTYLVWMDFRKLGLSQDELKEFLQKDAKIGLNDGATFGEEGIGFMRMNVACPLSTVKEGTERILAALEKQ</sequence>
<gene>
    <name evidence="1" type="ORF">SH601_02170</name>
</gene>
<dbReference type="Proteomes" id="UP001277972">
    <property type="component" value="Unassembled WGS sequence"/>
</dbReference>
<organism evidence="1 2">
    <name type="scientific">Gracilibacillus pellucidus</name>
    <dbReference type="NCBI Taxonomy" id="3095368"/>
    <lineage>
        <taxon>Bacteria</taxon>
        <taxon>Bacillati</taxon>
        <taxon>Bacillota</taxon>
        <taxon>Bacilli</taxon>
        <taxon>Bacillales</taxon>
        <taxon>Bacillaceae</taxon>
        <taxon>Gracilibacillus</taxon>
    </lineage>
</organism>
<evidence type="ECO:0000313" key="2">
    <source>
        <dbReference type="Proteomes" id="UP001277972"/>
    </source>
</evidence>
<name>A0ACC6M1G2_9BACI</name>
<evidence type="ECO:0000313" key="1">
    <source>
        <dbReference type="EMBL" id="MDX8044779.1"/>
    </source>
</evidence>
<comment type="caution">
    <text evidence="1">The sequence shown here is derived from an EMBL/GenBank/DDBJ whole genome shotgun (WGS) entry which is preliminary data.</text>
</comment>
<reference evidence="1" key="1">
    <citation type="submission" date="2023-11" db="EMBL/GenBank/DDBJ databases">
        <title>Gracilibacillus pellucida a moderately halophilic bacterium isolated from saline soil in Xinjiang province.</title>
        <authorList>
            <person name="Zhang Z."/>
            <person name="Tan F."/>
            <person name="Wang Y."/>
            <person name="Xia M."/>
        </authorList>
    </citation>
    <scope>NUCLEOTIDE SEQUENCE</scope>
    <source>
        <strain evidence="1">S3-1-1</strain>
    </source>
</reference>
<accession>A0ACC6M1G2</accession>
<dbReference type="EC" id="4.4.1.13" evidence="1"/>